<dbReference type="GO" id="GO:0006955">
    <property type="term" value="P:immune response"/>
    <property type="evidence" value="ECO:0007669"/>
    <property type="project" value="InterPro"/>
</dbReference>
<evidence type="ECO:0000313" key="4">
    <source>
        <dbReference type="Ensembl" id="ENSNBRP00000014575.1"/>
    </source>
</evidence>
<dbReference type="SUPFAM" id="SSF54117">
    <property type="entry name" value="Interleukin 8-like chemokines"/>
    <property type="match status" value="1"/>
</dbReference>
<evidence type="ECO:0000256" key="2">
    <source>
        <dbReference type="SAM" id="SignalP"/>
    </source>
</evidence>
<keyword evidence="1" id="KW-0202">Cytokine</keyword>
<accession>A0A3Q4GX35</accession>
<dbReference type="InterPro" id="IPR036048">
    <property type="entry name" value="Interleukin_8-like_sf"/>
</dbReference>
<dbReference type="Pfam" id="PF00048">
    <property type="entry name" value="IL8"/>
    <property type="match status" value="1"/>
</dbReference>
<evidence type="ECO:0000256" key="1">
    <source>
        <dbReference type="ARBA" id="ARBA00022514"/>
    </source>
</evidence>
<dbReference type="Proteomes" id="UP000261580">
    <property type="component" value="Unassembled WGS sequence"/>
</dbReference>
<dbReference type="GO" id="GO:0008009">
    <property type="term" value="F:chemokine activity"/>
    <property type="evidence" value="ECO:0007669"/>
    <property type="project" value="InterPro"/>
</dbReference>
<dbReference type="AlphaFoldDB" id="A0A3Q4GX35"/>
<keyword evidence="2" id="KW-0732">Signal</keyword>
<dbReference type="Gene3D" id="2.40.50.40">
    <property type="match status" value="1"/>
</dbReference>
<feature type="domain" description="Chemokine interleukin-8-like" evidence="3">
    <location>
        <begin position="28"/>
        <end position="81"/>
    </location>
</feature>
<evidence type="ECO:0000313" key="5">
    <source>
        <dbReference type="Proteomes" id="UP000261580"/>
    </source>
</evidence>
<dbReference type="GeneTree" id="ENSGT01110000267891"/>
<feature type="chain" id="PRO_5018708867" evidence="2">
    <location>
        <begin position="23"/>
        <end position="86"/>
    </location>
</feature>
<proteinExistence type="predicted"/>
<sequence>MKTTHILLLCILGAALLSAVKCSNGPDNCCFKFYPRKYPSLKLIKSYRLTDLKKSGFFTKLSSSICMDPSASSTKILMKILDRRSF</sequence>
<reference evidence="4" key="2">
    <citation type="submission" date="2025-09" db="UniProtKB">
        <authorList>
            <consortium name="Ensembl"/>
        </authorList>
    </citation>
    <scope>IDENTIFICATION</scope>
</reference>
<organism evidence="4 5">
    <name type="scientific">Neolamprologus brichardi</name>
    <name type="common">Fairy cichlid</name>
    <name type="synonym">Lamprologus brichardi</name>
    <dbReference type="NCBI Taxonomy" id="32507"/>
    <lineage>
        <taxon>Eukaryota</taxon>
        <taxon>Metazoa</taxon>
        <taxon>Chordata</taxon>
        <taxon>Craniata</taxon>
        <taxon>Vertebrata</taxon>
        <taxon>Euteleostomi</taxon>
        <taxon>Actinopterygii</taxon>
        <taxon>Neopterygii</taxon>
        <taxon>Teleostei</taxon>
        <taxon>Neoteleostei</taxon>
        <taxon>Acanthomorphata</taxon>
        <taxon>Ovalentaria</taxon>
        <taxon>Cichlomorphae</taxon>
        <taxon>Cichliformes</taxon>
        <taxon>Cichlidae</taxon>
        <taxon>African cichlids</taxon>
        <taxon>Pseudocrenilabrinae</taxon>
        <taxon>Lamprologini</taxon>
        <taxon>Neolamprologus</taxon>
    </lineage>
</organism>
<keyword evidence="5" id="KW-1185">Reference proteome</keyword>
<feature type="signal peptide" evidence="2">
    <location>
        <begin position="1"/>
        <end position="22"/>
    </location>
</feature>
<dbReference type="GO" id="GO:0005615">
    <property type="term" value="C:extracellular space"/>
    <property type="evidence" value="ECO:0007669"/>
    <property type="project" value="UniProtKB-KW"/>
</dbReference>
<name>A0A3Q4GX35_NEOBR</name>
<evidence type="ECO:0000259" key="3">
    <source>
        <dbReference type="Pfam" id="PF00048"/>
    </source>
</evidence>
<reference evidence="4" key="1">
    <citation type="submission" date="2025-08" db="UniProtKB">
        <authorList>
            <consortium name="Ensembl"/>
        </authorList>
    </citation>
    <scope>IDENTIFICATION</scope>
</reference>
<dbReference type="Ensembl" id="ENSNBRT00000014969.1">
    <property type="protein sequence ID" value="ENSNBRP00000014575.1"/>
    <property type="gene ID" value="ENSNBRG00000011259.1"/>
</dbReference>
<protein>
    <submittedName>
        <fullName evidence="4">C-C motif chemokine 13-like</fullName>
    </submittedName>
</protein>
<dbReference type="InterPro" id="IPR001811">
    <property type="entry name" value="Chemokine_IL8-like_dom"/>
</dbReference>